<evidence type="ECO:0000256" key="7">
    <source>
        <dbReference type="ARBA" id="ARBA00023125"/>
    </source>
</evidence>
<dbReference type="InterPro" id="IPR001628">
    <property type="entry name" value="Znf_hrmn_rcpt"/>
</dbReference>
<dbReference type="PROSITE" id="PS51030">
    <property type="entry name" value="NUCLEAR_REC_DBD_2"/>
    <property type="match status" value="1"/>
</dbReference>
<dbReference type="Pfam" id="PF00104">
    <property type="entry name" value="Hormone_recep"/>
    <property type="match status" value="1"/>
</dbReference>
<dbReference type="PRINTS" id="PR00047">
    <property type="entry name" value="STROIDFINGER"/>
</dbReference>
<dbReference type="SUPFAM" id="SSF57716">
    <property type="entry name" value="Glucocorticoid receptor-like (DNA-binding domain)"/>
    <property type="match status" value="1"/>
</dbReference>
<dbReference type="GO" id="GO:0005634">
    <property type="term" value="C:nucleus"/>
    <property type="evidence" value="ECO:0007669"/>
    <property type="project" value="UniProtKB-SubCell"/>
</dbReference>
<sequence>MVEIEIVDLPSLSSSPDDQHEYSSKSEKALRKSGKPYQFVPSACQICLGKATGHHYDVASCNGCKSFFRRVTIEKLQYTCQHDNKCYENRKVGGGGSSPKCRSCRYKKCLDMGMNPLGIQSELRKHSECSDDVENTSGKEIVVLPRIHEPPKSIESQITDLIQQLIILDLKTVAFRDCSYNPTTLPPLKDVVKDEVSIIGWADRLGPMPGWPLSQEEVVELRKPNAVPGTPRQYPPNVKRWPMYELLTVVEMAKTFDFFKKLSENDRYFLCRDTALMVSNLTKAFFCFESKNDEFLRPDGQNLPPSLSWLPAEVHHRLLKDIGKRAIASLFRLKLSKIEFLLLRAILLCNSAAPDISSEGRSTLTAERSKYTVGLLNYVLANHGPTGPGRFAHVLMVIDVLERQQKDQRDLNIYISLYRPKWLKIPLLDDVMLIC</sequence>
<keyword evidence="3" id="KW-0479">Metal-binding</keyword>
<evidence type="ECO:0000256" key="8">
    <source>
        <dbReference type="ARBA" id="ARBA00023163"/>
    </source>
</evidence>
<dbReference type="SUPFAM" id="SSF48508">
    <property type="entry name" value="Nuclear receptor ligand-binding domain"/>
    <property type="match status" value="1"/>
</dbReference>
<dbReference type="Gene3D" id="1.10.565.10">
    <property type="entry name" value="Retinoid X Receptor"/>
    <property type="match status" value="1"/>
</dbReference>
<evidence type="ECO:0000256" key="2">
    <source>
        <dbReference type="ARBA" id="ARBA00005993"/>
    </source>
</evidence>
<evidence type="ECO:0000313" key="14">
    <source>
        <dbReference type="EnsemblMetazoa" id="CJA14829.1"/>
    </source>
</evidence>
<dbReference type="GO" id="GO:0008270">
    <property type="term" value="F:zinc ion binding"/>
    <property type="evidence" value="ECO:0007669"/>
    <property type="project" value="UniProtKB-KW"/>
</dbReference>
<evidence type="ECO:0000313" key="15">
    <source>
        <dbReference type="Proteomes" id="UP000005237"/>
    </source>
</evidence>
<dbReference type="InterPro" id="IPR000536">
    <property type="entry name" value="Nucl_hrmn_rcpt_lig-bd"/>
</dbReference>
<feature type="compositionally biased region" description="Basic and acidic residues" evidence="11">
    <location>
        <begin position="17"/>
        <end position="29"/>
    </location>
</feature>
<keyword evidence="15" id="KW-1185">Reference proteome</keyword>
<evidence type="ECO:0000256" key="1">
    <source>
        <dbReference type="ARBA" id="ARBA00004123"/>
    </source>
</evidence>
<comment type="similarity">
    <text evidence="2">Belongs to the nuclear hormone receptor family.</text>
</comment>
<dbReference type="PANTHER" id="PTHR45886">
    <property type="entry name" value="NUCLEAR HORMONE RECEPTOR FAMILY-RELATED-RELATED"/>
    <property type="match status" value="1"/>
</dbReference>
<reference evidence="15" key="1">
    <citation type="submission" date="2010-08" db="EMBL/GenBank/DDBJ databases">
        <authorList>
            <consortium name="Caenorhabditis japonica Sequencing Consortium"/>
            <person name="Wilson R.K."/>
        </authorList>
    </citation>
    <scope>NUCLEOTIDE SEQUENCE [LARGE SCALE GENOMIC DNA]</scope>
    <source>
        <strain evidence="15">DF5081</strain>
    </source>
</reference>
<dbReference type="PROSITE" id="PS51843">
    <property type="entry name" value="NR_LBD"/>
    <property type="match status" value="1"/>
</dbReference>
<keyword evidence="7" id="KW-0238">DNA-binding</keyword>
<dbReference type="GO" id="GO:0003700">
    <property type="term" value="F:DNA-binding transcription factor activity"/>
    <property type="evidence" value="ECO:0007669"/>
    <property type="project" value="InterPro"/>
</dbReference>
<dbReference type="SMART" id="SM00430">
    <property type="entry name" value="HOLI"/>
    <property type="match status" value="1"/>
</dbReference>
<evidence type="ECO:0008006" key="16">
    <source>
        <dbReference type="Google" id="ProtNLM"/>
    </source>
</evidence>
<feature type="domain" description="Nuclear receptor" evidence="12">
    <location>
        <begin position="41"/>
        <end position="121"/>
    </location>
</feature>
<proteinExistence type="inferred from homology"/>
<evidence type="ECO:0000256" key="5">
    <source>
        <dbReference type="ARBA" id="ARBA00022833"/>
    </source>
</evidence>
<keyword evidence="4" id="KW-0863">Zinc-finger</keyword>
<name>A0A8R1DX57_CAEJA</name>
<evidence type="ECO:0000256" key="3">
    <source>
        <dbReference type="ARBA" id="ARBA00022723"/>
    </source>
</evidence>
<organism evidence="14 15">
    <name type="scientific">Caenorhabditis japonica</name>
    <dbReference type="NCBI Taxonomy" id="281687"/>
    <lineage>
        <taxon>Eukaryota</taxon>
        <taxon>Metazoa</taxon>
        <taxon>Ecdysozoa</taxon>
        <taxon>Nematoda</taxon>
        <taxon>Chromadorea</taxon>
        <taxon>Rhabditida</taxon>
        <taxon>Rhabditina</taxon>
        <taxon>Rhabditomorpha</taxon>
        <taxon>Rhabditoidea</taxon>
        <taxon>Rhabditidae</taxon>
        <taxon>Peloderinae</taxon>
        <taxon>Caenorhabditis</taxon>
    </lineage>
</organism>
<dbReference type="EnsemblMetazoa" id="CJA14829.1">
    <property type="protein sequence ID" value="CJA14829.1"/>
    <property type="gene ID" value="WBGene00134033"/>
</dbReference>
<dbReference type="SMART" id="SM00399">
    <property type="entry name" value="ZnF_C4"/>
    <property type="match status" value="1"/>
</dbReference>
<keyword evidence="8" id="KW-0804">Transcription</keyword>
<keyword evidence="6" id="KW-0805">Transcription regulation</keyword>
<evidence type="ECO:0000256" key="9">
    <source>
        <dbReference type="ARBA" id="ARBA00023170"/>
    </source>
</evidence>
<keyword evidence="9" id="KW-0675">Receptor</keyword>
<dbReference type="Gene3D" id="3.30.50.10">
    <property type="entry name" value="Erythroid Transcription Factor GATA-1, subunit A"/>
    <property type="match status" value="1"/>
</dbReference>
<dbReference type="OMA" id="TGHHYDV"/>
<accession>A0A8R1DX57</accession>
<dbReference type="InterPro" id="IPR035500">
    <property type="entry name" value="NHR-like_dom_sf"/>
</dbReference>
<dbReference type="CDD" id="cd06960">
    <property type="entry name" value="NR_DBD_HNF4A"/>
    <property type="match status" value="1"/>
</dbReference>
<feature type="domain" description="NR LBD" evidence="13">
    <location>
        <begin position="209"/>
        <end position="434"/>
    </location>
</feature>
<dbReference type="InterPro" id="IPR049636">
    <property type="entry name" value="HNF4-like_DBD"/>
</dbReference>
<dbReference type="AlphaFoldDB" id="A0A8R1DX57"/>
<evidence type="ECO:0000256" key="11">
    <source>
        <dbReference type="SAM" id="MobiDB-lite"/>
    </source>
</evidence>
<dbReference type="PANTHER" id="PTHR45886:SF14">
    <property type="entry name" value="NUCLEAR HORMONE RECEPTOR FAMILY-RELATED"/>
    <property type="match status" value="1"/>
</dbReference>
<evidence type="ECO:0000259" key="13">
    <source>
        <dbReference type="PROSITE" id="PS51843"/>
    </source>
</evidence>
<dbReference type="Proteomes" id="UP000005237">
    <property type="component" value="Unassembled WGS sequence"/>
</dbReference>
<dbReference type="InterPro" id="IPR013088">
    <property type="entry name" value="Znf_NHR/GATA"/>
</dbReference>
<dbReference type="Pfam" id="PF00105">
    <property type="entry name" value="zf-C4"/>
    <property type="match status" value="1"/>
</dbReference>
<comment type="subcellular location">
    <subcellularLocation>
        <location evidence="1">Nucleus</location>
    </subcellularLocation>
</comment>
<keyword evidence="5" id="KW-0862">Zinc</keyword>
<dbReference type="FunFam" id="3.30.50.10:FF:000030">
    <property type="entry name" value="Nuclear Hormone Receptor family"/>
    <property type="match status" value="1"/>
</dbReference>
<protein>
    <recommendedName>
        <fullName evidence="16">Nuclear receptor domain-containing protein</fullName>
    </recommendedName>
</protein>
<evidence type="ECO:0000256" key="4">
    <source>
        <dbReference type="ARBA" id="ARBA00022771"/>
    </source>
</evidence>
<evidence type="ECO:0000256" key="6">
    <source>
        <dbReference type="ARBA" id="ARBA00023015"/>
    </source>
</evidence>
<evidence type="ECO:0000259" key="12">
    <source>
        <dbReference type="PROSITE" id="PS51030"/>
    </source>
</evidence>
<feature type="region of interest" description="Disordered" evidence="11">
    <location>
        <begin position="10"/>
        <end position="29"/>
    </location>
</feature>
<dbReference type="GO" id="GO:0000978">
    <property type="term" value="F:RNA polymerase II cis-regulatory region sequence-specific DNA binding"/>
    <property type="evidence" value="ECO:0007669"/>
    <property type="project" value="InterPro"/>
</dbReference>
<reference evidence="14" key="2">
    <citation type="submission" date="2022-06" db="UniProtKB">
        <authorList>
            <consortium name="EnsemblMetazoa"/>
        </authorList>
    </citation>
    <scope>IDENTIFICATION</scope>
    <source>
        <strain evidence="14">DF5081</strain>
    </source>
</reference>
<evidence type="ECO:0000256" key="10">
    <source>
        <dbReference type="ARBA" id="ARBA00023242"/>
    </source>
</evidence>
<keyword evidence="10" id="KW-0539">Nucleus</keyword>